<evidence type="ECO:0000256" key="6">
    <source>
        <dbReference type="SAM" id="Phobius"/>
    </source>
</evidence>
<evidence type="ECO:0000313" key="7">
    <source>
        <dbReference type="EMBL" id="MFC3076238.1"/>
    </source>
</evidence>
<reference evidence="8" key="1">
    <citation type="journal article" date="2019" name="Int. J. Syst. Evol. Microbiol.">
        <title>The Global Catalogue of Microorganisms (GCM) 10K type strain sequencing project: providing services to taxonomists for standard genome sequencing and annotation.</title>
        <authorList>
            <consortium name="The Broad Institute Genomics Platform"/>
            <consortium name="The Broad Institute Genome Sequencing Center for Infectious Disease"/>
            <person name="Wu L."/>
            <person name="Ma J."/>
        </authorList>
    </citation>
    <scope>NUCLEOTIDE SEQUENCE [LARGE SCALE GENOMIC DNA]</scope>
    <source>
        <strain evidence="8">KCTC 52677</strain>
    </source>
</reference>
<feature type="transmembrane region" description="Helical" evidence="6">
    <location>
        <begin position="443"/>
        <end position="466"/>
    </location>
</feature>
<dbReference type="Proteomes" id="UP001595377">
    <property type="component" value="Unassembled WGS sequence"/>
</dbReference>
<proteinExistence type="predicted"/>
<sequence>MASVLGSSLLNLAATSVSLAAGFLVSVINARLLGPAGSGAVAYALWLVICAAAIADLGLPQTVLRYVAALEGAREAAWKPMVRRAFSLFLRGVALVFLLFLANVAFHWEAGAVPWLWIAAAVLFLAYALSAFSVAAARGRGLFRETAETTVVGSLLQVPVVFLGALLLGPAGALFGMLVRYLPQAFCLFRHVDRAVPGDPAALTPEMRRYGRSMWTSDVIDVVLATRIEYVVVGYFLADAEIGYFAAAVVFAGLVGQLTVQLSPAFLVGLASRRTEAETPEAEGELYRNTTRLAALLIMPLGIGGAAIVPPLVPLVFGEAFSPAAGAAALFMLAAVPAGLSVVPWAYLAAHEHGRDVMRLTLVSALLTLVALVAVVPVAGVLGAAVVRLVSEIFAFGLFVRSVRVHGGPPLPWGVLARTLAAALPCGACAFLLSWAMPGVGGILLAILAGALVFVLAVRTLGLIGVDEAGRLAEIVEERLPGGLRPLARHLAGLVCAAPARSG</sequence>
<feature type="transmembrane region" description="Helical" evidence="6">
    <location>
        <begin position="44"/>
        <end position="67"/>
    </location>
</feature>
<name>A0ABV7DPU2_9HYPH</name>
<feature type="transmembrane region" description="Helical" evidence="6">
    <location>
        <begin position="242"/>
        <end position="272"/>
    </location>
</feature>
<evidence type="ECO:0000256" key="5">
    <source>
        <dbReference type="ARBA" id="ARBA00023136"/>
    </source>
</evidence>
<dbReference type="PANTHER" id="PTHR30250:SF26">
    <property type="entry name" value="PSMA PROTEIN"/>
    <property type="match status" value="1"/>
</dbReference>
<feature type="transmembrane region" description="Helical" evidence="6">
    <location>
        <begin position="415"/>
        <end position="437"/>
    </location>
</feature>
<dbReference type="RefSeq" id="WP_257316130.1">
    <property type="nucleotide sequence ID" value="NZ_JANFDG010000017.1"/>
</dbReference>
<keyword evidence="2" id="KW-1003">Cell membrane</keyword>
<organism evidence="7 8">
    <name type="scientific">Shinella pollutisoli</name>
    <dbReference type="NCBI Taxonomy" id="2250594"/>
    <lineage>
        <taxon>Bacteria</taxon>
        <taxon>Pseudomonadati</taxon>
        <taxon>Pseudomonadota</taxon>
        <taxon>Alphaproteobacteria</taxon>
        <taxon>Hyphomicrobiales</taxon>
        <taxon>Rhizobiaceae</taxon>
        <taxon>Shinella</taxon>
    </lineage>
</organism>
<accession>A0ABV7DPU2</accession>
<evidence type="ECO:0000256" key="2">
    <source>
        <dbReference type="ARBA" id="ARBA00022475"/>
    </source>
</evidence>
<keyword evidence="3 6" id="KW-0812">Transmembrane</keyword>
<dbReference type="EMBL" id="JBHRSP010000050">
    <property type="protein sequence ID" value="MFC3076238.1"/>
    <property type="molecule type" value="Genomic_DNA"/>
</dbReference>
<feature type="transmembrane region" description="Helical" evidence="6">
    <location>
        <begin position="158"/>
        <end position="182"/>
    </location>
</feature>
<feature type="transmembrane region" description="Helical" evidence="6">
    <location>
        <begin position="293"/>
        <end position="313"/>
    </location>
</feature>
<dbReference type="Pfam" id="PF13440">
    <property type="entry name" value="Polysacc_synt_3"/>
    <property type="match status" value="1"/>
</dbReference>
<feature type="transmembrane region" description="Helical" evidence="6">
    <location>
        <begin position="88"/>
        <end position="108"/>
    </location>
</feature>
<protein>
    <submittedName>
        <fullName evidence="7">Lipopolysaccharide biosynthesis protein</fullName>
    </submittedName>
</protein>
<evidence type="ECO:0000256" key="4">
    <source>
        <dbReference type="ARBA" id="ARBA00022989"/>
    </source>
</evidence>
<gene>
    <name evidence="7" type="ORF">ACFOHH_24205</name>
</gene>
<feature type="transmembrane region" description="Helical" evidence="6">
    <location>
        <begin position="114"/>
        <end position="137"/>
    </location>
</feature>
<feature type="transmembrane region" description="Helical" evidence="6">
    <location>
        <begin position="325"/>
        <end position="348"/>
    </location>
</feature>
<dbReference type="PANTHER" id="PTHR30250">
    <property type="entry name" value="PST FAMILY PREDICTED COLANIC ACID TRANSPORTER"/>
    <property type="match status" value="1"/>
</dbReference>
<dbReference type="InterPro" id="IPR050833">
    <property type="entry name" value="Poly_Biosynth_Transport"/>
</dbReference>
<evidence type="ECO:0000256" key="1">
    <source>
        <dbReference type="ARBA" id="ARBA00004651"/>
    </source>
</evidence>
<keyword evidence="8" id="KW-1185">Reference proteome</keyword>
<feature type="transmembrane region" description="Helical" evidence="6">
    <location>
        <begin position="360"/>
        <end position="379"/>
    </location>
</feature>
<comment type="subcellular location">
    <subcellularLocation>
        <location evidence="1">Cell membrane</location>
        <topology evidence="1">Multi-pass membrane protein</topology>
    </subcellularLocation>
</comment>
<evidence type="ECO:0000256" key="3">
    <source>
        <dbReference type="ARBA" id="ARBA00022692"/>
    </source>
</evidence>
<evidence type="ECO:0000313" key="8">
    <source>
        <dbReference type="Proteomes" id="UP001595377"/>
    </source>
</evidence>
<comment type="caution">
    <text evidence="7">The sequence shown here is derived from an EMBL/GenBank/DDBJ whole genome shotgun (WGS) entry which is preliminary data.</text>
</comment>
<keyword evidence="5 6" id="KW-0472">Membrane</keyword>
<keyword evidence="4 6" id="KW-1133">Transmembrane helix</keyword>